<name>M2B8U1_9BACT</name>
<reference evidence="1" key="2">
    <citation type="journal article" date="2013" name="Mar. Genomics">
        <title>Expression of sulfatases in Rhodopirellula baltica and the diversity of sulfatases in the genus Rhodopirellula.</title>
        <authorList>
            <person name="Wegner C.E."/>
            <person name="Richter-Heitmann T."/>
            <person name="Klindworth A."/>
            <person name="Klockow C."/>
            <person name="Richter M."/>
            <person name="Achstetter T."/>
            <person name="Glockner F.O."/>
            <person name="Harder J."/>
        </authorList>
    </citation>
    <scope>NUCLEOTIDE SEQUENCE [LARGE SCALE GENOMIC DNA]</scope>
    <source>
        <strain evidence="1">6C</strain>
    </source>
</reference>
<organism evidence="1 2">
    <name type="scientific">Rhodopirellula europaea 6C</name>
    <dbReference type="NCBI Taxonomy" id="1263867"/>
    <lineage>
        <taxon>Bacteria</taxon>
        <taxon>Pseudomonadati</taxon>
        <taxon>Planctomycetota</taxon>
        <taxon>Planctomycetia</taxon>
        <taxon>Pirellulales</taxon>
        <taxon>Pirellulaceae</taxon>
        <taxon>Rhodopirellula</taxon>
    </lineage>
</organism>
<protein>
    <submittedName>
        <fullName evidence="1">Uncharacterized protein</fullName>
    </submittedName>
</protein>
<evidence type="ECO:0000313" key="1">
    <source>
        <dbReference type="EMBL" id="EMB18569.1"/>
    </source>
</evidence>
<keyword evidence="2" id="KW-1185">Reference proteome</keyword>
<comment type="caution">
    <text evidence="1">The sequence shown here is derived from an EMBL/GenBank/DDBJ whole genome shotgun (WGS) entry which is preliminary data.</text>
</comment>
<sequence length="59" mass="6454">MTSPEVTEKRASDPPTFVDFESVKKGKVVGCCPRVQQANMRLEYMSRRALAPVAGGNRG</sequence>
<dbReference type="Proteomes" id="UP000011529">
    <property type="component" value="Unassembled WGS sequence"/>
</dbReference>
<dbReference type="EMBL" id="ANMO01000035">
    <property type="protein sequence ID" value="EMB18569.1"/>
    <property type="molecule type" value="Genomic_DNA"/>
</dbReference>
<proteinExistence type="predicted"/>
<accession>M2B8U1</accession>
<dbReference type="AlphaFoldDB" id="M2B8U1"/>
<reference evidence="1" key="1">
    <citation type="submission" date="2012-11" db="EMBL/GenBank/DDBJ databases">
        <title>Permanent draft genomes of Rhodopirellula europaea strain SH398 and 6C.</title>
        <authorList>
            <person name="Richter M."/>
            <person name="Richter-Heitmann T."/>
            <person name="Frank C."/>
            <person name="Harder J."/>
            <person name="Glockner F.O."/>
        </authorList>
    </citation>
    <scope>NUCLEOTIDE SEQUENCE</scope>
    <source>
        <strain evidence="1">6C</strain>
    </source>
</reference>
<dbReference type="PATRIC" id="fig|1263867.3.peg.759"/>
<gene>
    <name evidence="1" type="ORF">RE6C_00709</name>
</gene>
<evidence type="ECO:0000313" key="2">
    <source>
        <dbReference type="Proteomes" id="UP000011529"/>
    </source>
</evidence>